<proteinExistence type="predicted"/>
<reference evidence="2 3" key="1">
    <citation type="journal article" date="2014" name="PLoS Genet.">
        <title>Analysis of the Phlebiopsis gigantea genome, transcriptome and secretome provides insight into its pioneer colonization strategies of wood.</title>
        <authorList>
            <person name="Hori C."/>
            <person name="Ishida T."/>
            <person name="Igarashi K."/>
            <person name="Samejima M."/>
            <person name="Suzuki H."/>
            <person name="Master E."/>
            <person name="Ferreira P."/>
            <person name="Ruiz-Duenas F.J."/>
            <person name="Held B."/>
            <person name="Canessa P."/>
            <person name="Larrondo L.F."/>
            <person name="Schmoll M."/>
            <person name="Druzhinina I.S."/>
            <person name="Kubicek C.P."/>
            <person name="Gaskell J.A."/>
            <person name="Kersten P."/>
            <person name="St John F."/>
            <person name="Glasner J."/>
            <person name="Sabat G."/>
            <person name="Splinter BonDurant S."/>
            <person name="Syed K."/>
            <person name="Yadav J."/>
            <person name="Mgbeahuruike A.C."/>
            <person name="Kovalchuk A."/>
            <person name="Asiegbu F.O."/>
            <person name="Lackner G."/>
            <person name="Hoffmeister D."/>
            <person name="Rencoret J."/>
            <person name="Gutierrez A."/>
            <person name="Sun H."/>
            <person name="Lindquist E."/>
            <person name="Barry K."/>
            <person name="Riley R."/>
            <person name="Grigoriev I.V."/>
            <person name="Henrissat B."/>
            <person name="Kues U."/>
            <person name="Berka R.M."/>
            <person name="Martinez A.T."/>
            <person name="Covert S.F."/>
            <person name="Blanchette R.A."/>
            <person name="Cullen D."/>
        </authorList>
    </citation>
    <scope>NUCLEOTIDE SEQUENCE [LARGE SCALE GENOMIC DNA]</scope>
    <source>
        <strain evidence="2 3">11061_1 CR5-6</strain>
    </source>
</reference>
<accession>A0A0C3PFG7</accession>
<dbReference type="Proteomes" id="UP000053257">
    <property type="component" value="Unassembled WGS sequence"/>
</dbReference>
<keyword evidence="1" id="KW-0812">Transmembrane</keyword>
<dbReference type="HOGENOM" id="CLU_1070017_0_0_1"/>
<name>A0A0C3PFG7_PHLG1</name>
<organism evidence="2 3">
    <name type="scientific">Phlebiopsis gigantea (strain 11061_1 CR5-6)</name>
    <name type="common">White-rot fungus</name>
    <name type="synonym">Peniophora gigantea</name>
    <dbReference type="NCBI Taxonomy" id="745531"/>
    <lineage>
        <taxon>Eukaryota</taxon>
        <taxon>Fungi</taxon>
        <taxon>Dikarya</taxon>
        <taxon>Basidiomycota</taxon>
        <taxon>Agaricomycotina</taxon>
        <taxon>Agaricomycetes</taxon>
        <taxon>Polyporales</taxon>
        <taxon>Phanerochaetaceae</taxon>
        <taxon>Phlebiopsis</taxon>
    </lineage>
</organism>
<gene>
    <name evidence="2" type="ORF">PHLGIDRAFT_493838</name>
</gene>
<dbReference type="AlphaFoldDB" id="A0A0C3PFG7"/>
<sequence>MLLSGKAASRHFFIAWRIYAFTMVLATNFSPNITINDGDGSIIYSPGDNWDSTSRCIQCLNGSDAETAVDTSKILDGKFNAAFYNGSGPPQTATFAFNAHSSGRLGSALYVYGVLYTGLNASYHFSLDGQPAGTFVRSGNSSNEFLYNQTLYSNSSLSEGTHKFMLQNGWAGNGNSLVLLDSFVYTRVSQNVRCCLLCVAGIVAVISSDHLAVTMTPSMTIALWSYTDGDRDGIVLARPNLPRGRADHRALQSGVYSTLE</sequence>
<dbReference type="OrthoDB" id="3245657at2759"/>
<keyword evidence="1" id="KW-0472">Membrane</keyword>
<protein>
    <submittedName>
        <fullName evidence="2">Uncharacterized protein</fullName>
    </submittedName>
</protein>
<keyword evidence="1" id="KW-1133">Transmembrane helix</keyword>
<keyword evidence="3" id="KW-1185">Reference proteome</keyword>
<evidence type="ECO:0000313" key="3">
    <source>
        <dbReference type="Proteomes" id="UP000053257"/>
    </source>
</evidence>
<dbReference type="STRING" id="745531.A0A0C3PFG7"/>
<evidence type="ECO:0000256" key="1">
    <source>
        <dbReference type="SAM" id="Phobius"/>
    </source>
</evidence>
<dbReference type="EMBL" id="KN840579">
    <property type="protein sequence ID" value="KIP04303.1"/>
    <property type="molecule type" value="Genomic_DNA"/>
</dbReference>
<feature type="transmembrane region" description="Helical" evidence="1">
    <location>
        <begin position="12"/>
        <end position="29"/>
    </location>
</feature>
<evidence type="ECO:0000313" key="2">
    <source>
        <dbReference type="EMBL" id="KIP04303.1"/>
    </source>
</evidence>